<dbReference type="STRING" id="563176.SAMN04488090_0871"/>
<dbReference type="PANTHER" id="PTHR19328:SF75">
    <property type="entry name" value="ALDOSE SUGAR DEHYDROGENASE YLII"/>
    <property type="match status" value="1"/>
</dbReference>
<dbReference type="RefSeq" id="WP_093198284.1">
    <property type="nucleotide sequence ID" value="NZ_FNGS01000002.1"/>
</dbReference>
<dbReference type="InterPro" id="IPR012938">
    <property type="entry name" value="Glc/Sorbosone_DH"/>
</dbReference>
<dbReference type="PANTHER" id="PTHR19328">
    <property type="entry name" value="HEDGEHOG-INTERACTING PROTEIN"/>
    <property type="match status" value="1"/>
</dbReference>
<dbReference type="InterPro" id="IPR011042">
    <property type="entry name" value="6-blade_b-propeller_TolB-like"/>
</dbReference>
<dbReference type="Proteomes" id="UP000198901">
    <property type="component" value="Unassembled WGS sequence"/>
</dbReference>
<gene>
    <name evidence="2" type="ORF">SAMN04488090_0871</name>
</gene>
<keyword evidence="3" id="KW-1185">Reference proteome</keyword>
<dbReference type="NCBIfam" id="TIGR04183">
    <property type="entry name" value="Por_Secre_tail"/>
    <property type="match status" value="1"/>
</dbReference>
<proteinExistence type="predicted"/>
<dbReference type="Gene3D" id="2.120.10.30">
    <property type="entry name" value="TolB, C-terminal domain"/>
    <property type="match status" value="1"/>
</dbReference>
<name>A0A1G9K541_9BACT</name>
<protein>
    <submittedName>
        <fullName evidence="2">Por secretion system C-terminal sorting domain-containing protein</fullName>
    </submittedName>
</protein>
<dbReference type="SUPFAM" id="SSF50952">
    <property type="entry name" value="Soluble quinoprotein glucose dehydrogenase"/>
    <property type="match status" value="1"/>
</dbReference>
<accession>A0A1G9K541</accession>
<dbReference type="InterPro" id="IPR026444">
    <property type="entry name" value="Secre_tail"/>
</dbReference>
<dbReference type="EMBL" id="FNGS01000002">
    <property type="protein sequence ID" value="SDL44485.1"/>
    <property type="molecule type" value="Genomic_DNA"/>
</dbReference>
<evidence type="ECO:0000313" key="2">
    <source>
        <dbReference type="EMBL" id="SDL44485.1"/>
    </source>
</evidence>
<sequence length="565" mass="60731">MKPIYFFRLRQLLYAGFWLIALLPVCLYAQAPDVLLKPVITTGLSQPMQVVHAGDGTQRLFIVQKGGSIKVFDRVGDEQFTDRGTFMTITGIPTSGEQGLLSMVFDPAYATNGFFYLYYTNGDGNLELARYQVSADPYRGDAATKLTLLQIPHPGQVNHNGGELHFGPDGFLYLSTGDGGGGGDPNNNAQNTTSLLGKLLRINVTGATAGNPYQVPPGNPFGNPVYALGLRNPFRWSFDRQTGDIWIGDVGQGAREEVDFVAAGSIGGANFGWRCYEGDLAFNTAGCAAQNTYVAPAYTYPNPAEGRSVIGGVVYRGNAFPALQGYYIGTDHYSQNLHVVSRSGGTFTVALQSAGVGSTSDFGESENGELYASNLGNNTIYRVTVDPGPLPVTLTAFTAVPEEGGVRLAWQTASEKASERFDIQHSLNSRSWSDIGNVPAAGESDGVRRYAFRHEGPAGGVNYYRLRMVDTDGSAAFSPVRNVVLDRPFSLTVYPNPSAGGVLYFKSPELASVHSVEVINPAGVTVLKAEGTPRLDTRPLATGVYLLKITRLTGEVISRRVSILR</sequence>
<dbReference type="AlphaFoldDB" id="A0A1G9K541"/>
<evidence type="ECO:0000313" key="3">
    <source>
        <dbReference type="Proteomes" id="UP000198901"/>
    </source>
</evidence>
<dbReference type="Pfam" id="PF07995">
    <property type="entry name" value="GSDH"/>
    <property type="match status" value="1"/>
</dbReference>
<organism evidence="2 3">
    <name type="scientific">Siphonobacter aquaeclarae</name>
    <dbReference type="NCBI Taxonomy" id="563176"/>
    <lineage>
        <taxon>Bacteria</taxon>
        <taxon>Pseudomonadati</taxon>
        <taxon>Bacteroidota</taxon>
        <taxon>Cytophagia</taxon>
        <taxon>Cytophagales</taxon>
        <taxon>Cytophagaceae</taxon>
        <taxon>Siphonobacter</taxon>
    </lineage>
</organism>
<dbReference type="OrthoDB" id="9770043at2"/>
<reference evidence="2 3" key="1">
    <citation type="submission" date="2016-10" db="EMBL/GenBank/DDBJ databases">
        <authorList>
            <person name="de Groot N.N."/>
        </authorList>
    </citation>
    <scope>NUCLEOTIDE SEQUENCE [LARGE SCALE GENOMIC DNA]</scope>
    <source>
        <strain evidence="2 3">DSM 21668</strain>
    </source>
</reference>
<evidence type="ECO:0000259" key="1">
    <source>
        <dbReference type="Pfam" id="PF07995"/>
    </source>
</evidence>
<dbReference type="InterPro" id="IPR011041">
    <property type="entry name" value="Quinoprot_gluc/sorb_DH_b-prop"/>
</dbReference>
<feature type="domain" description="Glucose/Sorbosone dehydrogenase" evidence="1">
    <location>
        <begin position="44"/>
        <end position="346"/>
    </location>
</feature>